<evidence type="ECO:0000256" key="5">
    <source>
        <dbReference type="ARBA" id="ARBA00022598"/>
    </source>
</evidence>
<dbReference type="GO" id="GO:0006424">
    <property type="term" value="P:glutamyl-tRNA aminoacylation"/>
    <property type="evidence" value="ECO:0007669"/>
    <property type="project" value="UniProtKB-UniRule"/>
</dbReference>
<dbReference type="CDD" id="cd00808">
    <property type="entry name" value="GluRS_core"/>
    <property type="match status" value="1"/>
</dbReference>
<accession>A0A4D6YFE2</accession>
<comment type="subunit">
    <text evidence="3 10">Monomer.</text>
</comment>
<feature type="domain" description="Aminoacyl-tRNA synthetase class I anticodon-binding" evidence="12">
    <location>
        <begin position="321"/>
        <end position="460"/>
    </location>
</feature>
<dbReference type="InterPro" id="IPR008925">
    <property type="entry name" value="aa_tRNA-synth_I_cd-bd_sf"/>
</dbReference>
<dbReference type="EC" id="6.1.1.17" evidence="10"/>
<dbReference type="PANTHER" id="PTHR43311:SF2">
    <property type="entry name" value="GLUTAMATE--TRNA LIGASE, MITOCHONDRIAL-RELATED"/>
    <property type="match status" value="1"/>
</dbReference>
<dbReference type="InterPro" id="IPR004527">
    <property type="entry name" value="Glu-tRNA-ligase_bac/mito"/>
</dbReference>
<dbReference type="OrthoDB" id="9807503at2"/>
<comment type="catalytic activity">
    <reaction evidence="10">
        <text>tRNA(Glu) + L-glutamate + ATP = L-glutamyl-tRNA(Glu) + AMP + diphosphate</text>
        <dbReference type="Rhea" id="RHEA:23540"/>
        <dbReference type="Rhea" id="RHEA-COMP:9663"/>
        <dbReference type="Rhea" id="RHEA-COMP:9680"/>
        <dbReference type="ChEBI" id="CHEBI:29985"/>
        <dbReference type="ChEBI" id="CHEBI:30616"/>
        <dbReference type="ChEBI" id="CHEBI:33019"/>
        <dbReference type="ChEBI" id="CHEBI:78442"/>
        <dbReference type="ChEBI" id="CHEBI:78520"/>
        <dbReference type="ChEBI" id="CHEBI:456215"/>
        <dbReference type="EC" id="6.1.1.17"/>
    </reaction>
</comment>
<comment type="function">
    <text evidence="10">Catalyzes the attachment of glutamate to tRNA(Glu) in a two-step reaction: glutamate is first activated by ATP to form Glu-AMP and then transferred to the acceptor end of tRNA(Glu).</text>
</comment>
<name>A0A4D6YFE2_BUCMH</name>
<dbReference type="AlphaFoldDB" id="A0A4D6YFE2"/>
<feature type="binding site" evidence="10">
    <location>
        <position position="100"/>
    </location>
    <ligand>
        <name>Zn(2+)</name>
        <dbReference type="ChEBI" id="CHEBI:29105"/>
    </ligand>
</feature>
<evidence type="ECO:0000256" key="7">
    <source>
        <dbReference type="ARBA" id="ARBA00022840"/>
    </source>
</evidence>
<keyword evidence="7 10" id="KW-0067">ATP-binding</keyword>
<dbReference type="InterPro" id="IPR014729">
    <property type="entry name" value="Rossmann-like_a/b/a_fold"/>
</dbReference>
<evidence type="ECO:0000256" key="9">
    <source>
        <dbReference type="ARBA" id="ARBA00023146"/>
    </source>
</evidence>
<evidence type="ECO:0000313" key="14">
    <source>
        <dbReference type="Proteomes" id="UP000298566"/>
    </source>
</evidence>
<keyword evidence="6 10" id="KW-0547">Nucleotide-binding</keyword>
<evidence type="ECO:0000256" key="4">
    <source>
        <dbReference type="ARBA" id="ARBA00022490"/>
    </source>
</evidence>
<feature type="short sequence motif" description="'KMSKS' region" evidence="10">
    <location>
        <begin position="236"/>
        <end position="240"/>
    </location>
</feature>
<dbReference type="Pfam" id="PF19269">
    <property type="entry name" value="Anticodon_2"/>
    <property type="match status" value="1"/>
</dbReference>
<evidence type="ECO:0000256" key="2">
    <source>
        <dbReference type="ARBA" id="ARBA00007894"/>
    </source>
</evidence>
<dbReference type="FunFam" id="3.40.50.620:FF:000007">
    <property type="entry name" value="Glutamate--tRNA ligase"/>
    <property type="match status" value="1"/>
</dbReference>
<dbReference type="SUPFAM" id="SSF52374">
    <property type="entry name" value="Nucleotidylyl transferase"/>
    <property type="match status" value="1"/>
</dbReference>
<evidence type="ECO:0000256" key="6">
    <source>
        <dbReference type="ARBA" id="ARBA00022741"/>
    </source>
</evidence>
<dbReference type="InterPro" id="IPR020751">
    <property type="entry name" value="aa-tRNA-synth_I_codon-bd_sub2"/>
</dbReference>
<evidence type="ECO:0000256" key="8">
    <source>
        <dbReference type="ARBA" id="ARBA00022917"/>
    </source>
</evidence>
<dbReference type="InterPro" id="IPR000924">
    <property type="entry name" value="Glu/Gln-tRNA-synth"/>
</dbReference>
<dbReference type="GO" id="GO:0005524">
    <property type="term" value="F:ATP binding"/>
    <property type="evidence" value="ECO:0007669"/>
    <property type="project" value="UniProtKB-UniRule"/>
</dbReference>
<dbReference type="GO" id="GO:0008270">
    <property type="term" value="F:zinc ion binding"/>
    <property type="evidence" value="ECO:0007669"/>
    <property type="project" value="UniProtKB-UniRule"/>
</dbReference>
<dbReference type="GO" id="GO:0005829">
    <property type="term" value="C:cytosol"/>
    <property type="evidence" value="ECO:0007669"/>
    <property type="project" value="TreeGrafter"/>
</dbReference>
<dbReference type="InterPro" id="IPR033910">
    <property type="entry name" value="GluRS_core"/>
</dbReference>
<dbReference type="Gene3D" id="3.40.50.620">
    <property type="entry name" value="HUPs"/>
    <property type="match status" value="1"/>
</dbReference>
<dbReference type="NCBIfam" id="TIGR00464">
    <property type="entry name" value="gltX_bact"/>
    <property type="match status" value="1"/>
</dbReference>
<keyword evidence="9 10" id="KW-0030">Aminoacyl-tRNA synthetase</keyword>
<sequence length="466" mass="53842">MLITTRFAPSPTGCLHIGSIRTALYAWLFARSNKGKFILRIEDTDVKRSTQSSISEIIDGLKWLGLNWDEGPYFQSDKIGYYKDIINFMIKSGLAYKCYCTSRRLDILRKKQLLTGKKPKYDRKCRDLLKSSGDLEYVVRFRNPISGTVSFFDEIRGEILFNNEELDDVIIQRTNGIPTYNFCAVIDDNDMNITHVIRGEDHINNTPRQINLFRSLGFNVPIYAHVSMILDINGKKLSKRKEVVSILEYKSRGYLPESLLNYLLRLGWAYGNQEIFSINDMIKLFTLKGINRSPSRFDVGKLLWLNRFYIKNVSKCSIVEHLKYQFDKNNINYSNGPDLIELIQLVGTRYNTLQDMVNCSRYFYDNHIILNADAAKKYLVKSSIVILEYIYNKILHLDKWSLEELLTMIHVSVVELNMNFSVISMPIRVAITGNTISPSIHIVIYGVGKLRVLSRINAALIYINKN</sequence>
<keyword evidence="5 10" id="KW-0436">Ligase</keyword>
<feature type="binding site" evidence="10">
    <location>
        <position position="125"/>
    </location>
    <ligand>
        <name>Zn(2+)</name>
        <dbReference type="ChEBI" id="CHEBI:29105"/>
    </ligand>
</feature>
<keyword evidence="10" id="KW-0862">Zinc</keyword>
<dbReference type="HAMAP" id="MF_00022">
    <property type="entry name" value="Glu_tRNA_synth_type1"/>
    <property type="match status" value="1"/>
</dbReference>
<feature type="binding site" evidence="10">
    <location>
        <position position="239"/>
    </location>
    <ligand>
        <name>ATP</name>
        <dbReference type="ChEBI" id="CHEBI:30616"/>
    </ligand>
</feature>
<protein>
    <recommendedName>
        <fullName evidence="10">Glutamate--tRNA ligase</fullName>
        <ecNumber evidence="10">6.1.1.17</ecNumber>
    </recommendedName>
    <alternativeName>
        <fullName evidence="10">Glutamyl-tRNA synthetase</fullName>
        <shortName evidence="10">GluRS</shortName>
    </alternativeName>
</protein>
<reference evidence="13 14" key="1">
    <citation type="submission" date="2018-10" db="EMBL/GenBank/DDBJ databases">
        <title>Comparative functional genomics of the obligate endosymbiont Buchnera aphidicola.</title>
        <authorList>
            <person name="Chong R.A."/>
        </authorList>
    </citation>
    <scope>NUCLEOTIDE SEQUENCE [LARGE SCALE GENOMIC DNA]</scope>
    <source>
        <strain evidence="13 14">Mrh</strain>
    </source>
</reference>
<dbReference type="PRINTS" id="PR00987">
    <property type="entry name" value="TRNASYNTHGLU"/>
</dbReference>
<keyword evidence="8 10" id="KW-0648">Protein biosynthesis</keyword>
<dbReference type="InterPro" id="IPR049940">
    <property type="entry name" value="GluQ/Sye"/>
</dbReference>
<proteinExistence type="inferred from homology"/>
<evidence type="ECO:0000256" key="1">
    <source>
        <dbReference type="ARBA" id="ARBA00004496"/>
    </source>
</evidence>
<dbReference type="Pfam" id="PF00749">
    <property type="entry name" value="tRNA-synt_1c"/>
    <property type="match status" value="1"/>
</dbReference>
<gene>
    <name evidence="10" type="primary">gltX</name>
    <name evidence="13" type="ORF">D9V73_00315</name>
</gene>
<dbReference type="RefSeq" id="WP_158336281.1">
    <property type="nucleotide sequence ID" value="NZ_CP033004.1"/>
</dbReference>
<evidence type="ECO:0000259" key="12">
    <source>
        <dbReference type="Pfam" id="PF19269"/>
    </source>
</evidence>
<comment type="subcellular location">
    <subcellularLocation>
        <location evidence="1 10">Cytoplasm</location>
    </subcellularLocation>
</comment>
<evidence type="ECO:0000256" key="10">
    <source>
        <dbReference type="HAMAP-Rule" id="MF_00022"/>
    </source>
</evidence>
<dbReference type="GO" id="GO:0000049">
    <property type="term" value="F:tRNA binding"/>
    <property type="evidence" value="ECO:0007669"/>
    <property type="project" value="InterPro"/>
</dbReference>
<keyword evidence="10" id="KW-0479">Metal-binding</keyword>
<feature type="binding site" evidence="10">
    <location>
        <position position="98"/>
    </location>
    <ligand>
        <name>Zn(2+)</name>
        <dbReference type="ChEBI" id="CHEBI:29105"/>
    </ligand>
</feature>
<evidence type="ECO:0000313" key="13">
    <source>
        <dbReference type="EMBL" id="QCI23105.1"/>
    </source>
</evidence>
<evidence type="ECO:0000259" key="11">
    <source>
        <dbReference type="Pfam" id="PF00749"/>
    </source>
</evidence>
<organism evidence="13 14">
    <name type="scientific">Buchnera aphidicola subsp. Melaphis rhois</name>
    <dbReference type="NCBI Taxonomy" id="118103"/>
    <lineage>
        <taxon>Bacteria</taxon>
        <taxon>Pseudomonadati</taxon>
        <taxon>Pseudomonadota</taxon>
        <taxon>Gammaproteobacteria</taxon>
        <taxon>Enterobacterales</taxon>
        <taxon>Erwiniaceae</taxon>
        <taxon>Buchnera</taxon>
    </lineage>
</organism>
<comment type="similarity">
    <text evidence="2 10">Belongs to the class-I aminoacyl-tRNA synthetase family. Glutamate--tRNA ligase type 1 subfamily.</text>
</comment>
<dbReference type="PANTHER" id="PTHR43311">
    <property type="entry name" value="GLUTAMATE--TRNA LIGASE"/>
    <property type="match status" value="1"/>
</dbReference>
<dbReference type="SUPFAM" id="SSF48163">
    <property type="entry name" value="An anticodon-binding domain of class I aminoacyl-tRNA synthetases"/>
    <property type="match status" value="1"/>
</dbReference>
<feature type="binding site" evidence="10">
    <location>
        <position position="127"/>
    </location>
    <ligand>
        <name>Zn(2+)</name>
        <dbReference type="ChEBI" id="CHEBI:29105"/>
    </ligand>
</feature>
<dbReference type="Proteomes" id="UP000298566">
    <property type="component" value="Chromosome"/>
</dbReference>
<dbReference type="EMBL" id="CP033004">
    <property type="protein sequence ID" value="QCI23105.1"/>
    <property type="molecule type" value="Genomic_DNA"/>
</dbReference>
<dbReference type="GO" id="GO:0004818">
    <property type="term" value="F:glutamate-tRNA ligase activity"/>
    <property type="evidence" value="ECO:0007669"/>
    <property type="project" value="UniProtKB-UniRule"/>
</dbReference>
<dbReference type="Gene3D" id="1.10.10.350">
    <property type="match status" value="1"/>
</dbReference>
<feature type="domain" description="Glutamyl/glutaminyl-tRNA synthetase class Ib catalytic" evidence="11">
    <location>
        <begin position="3"/>
        <end position="304"/>
    </location>
</feature>
<evidence type="ECO:0000256" key="3">
    <source>
        <dbReference type="ARBA" id="ARBA00011245"/>
    </source>
</evidence>
<comment type="cofactor">
    <cofactor evidence="10">
        <name>Zn(2+)</name>
        <dbReference type="ChEBI" id="CHEBI:29105"/>
    </cofactor>
    <text evidence="10">Binds 1 zinc ion per subunit.</text>
</comment>
<dbReference type="InterPro" id="IPR045462">
    <property type="entry name" value="aa-tRNA-synth_I_cd-bd"/>
</dbReference>
<feature type="short sequence motif" description="'HIGH' region" evidence="10">
    <location>
        <begin position="9"/>
        <end position="19"/>
    </location>
</feature>
<keyword evidence="4 10" id="KW-0963">Cytoplasm</keyword>
<dbReference type="InterPro" id="IPR020058">
    <property type="entry name" value="Glu/Gln-tRNA-synth_Ib_cat-dom"/>
</dbReference>